<evidence type="ECO:0000313" key="6">
    <source>
        <dbReference type="EMBL" id="MFC3076136.1"/>
    </source>
</evidence>
<protein>
    <submittedName>
        <fullName evidence="6">LysR family transcriptional regulator</fullName>
    </submittedName>
</protein>
<evidence type="ECO:0000256" key="3">
    <source>
        <dbReference type="ARBA" id="ARBA00023125"/>
    </source>
</evidence>
<dbReference type="InterPro" id="IPR005119">
    <property type="entry name" value="LysR_subst-bd"/>
</dbReference>
<keyword evidence="3" id="KW-0238">DNA-binding</keyword>
<dbReference type="Proteomes" id="UP001595377">
    <property type="component" value="Unassembled WGS sequence"/>
</dbReference>
<dbReference type="InterPro" id="IPR036390">
    <property type="entry name" value="WH_DNA-bd_sf"/>
</dbReference>
<evidence type="ECO:0000256" key="1">
    <source>
        <dbReference type="ARBA" id="ARBA00009437"/>
    </source>
</evidence>
<organism evidence="6 7">
    <name type="scientific">Shinella pollutisoli</name>
    <dbReference type="NCBI Taxonomy" id="2250594"/>
    <lineage>
        <taxon>Bacteria</taxon>
        <taxon>Pseudomonadati</taxon>
        <taxon>Pseudomonadota</taxon>
        <taxon>Alphaproteobacteria</taxon>
        <taxon>Hyphomicrobiales</taxon>
        <taxon>Rhizobiaceae</taxon>
        <taxon>Shinella</taxon>
    </lineage>
</organism>
<dbReference type="PROSITE" id="PS50931">
    <property type="entry name" value="HTH_LYSR"/>
    <property type="match status" value="1"/>
</dbReference>
<dbReference type="RefSeq" id="WP_257317943.1">
    <property type="nucleotide sequence ID" value="NZ_JANFDG010000036.1"/>
</dbReference>
<dbReference type="Pfam" id="PF03466">
    <property type="entry name" value="LysR_substrate"/>
    <property type="match status" value="1"/>
</dbReference>
<gene>
    <name evidence="6" type="ORF">ACFOHH_23690</name>
</gene>
<feature type="domain" description="HTH lysR-type" evidence="5">
    <location>
        <begin position="1"/>
        <end position="58"/>
    </location>
</feature>
<evidence type="ECO:0000256" key="2">
    <source>
        <dbReference type="ARBA" id="ARBA00023015"/>
    </source>
</evidence>
<comment type="caution">
    <text evidence="6">The sequence shown here is derived from an EMBL/GenBank/DDBJ whole genome shotgun (WGS) entry which is preliminary data.</text>
</comment>
<evidence type="ECO:0000259" key="5">
    <source>
        <dbReference type="PROSITE" id="PS50931"/>
    </source>
</evidence>
<sequence length="308" mass="34380">MRLRHLRYFITVAEELSFSRASARLHVEPSPLSRAIRDMEEDLGISLLHRSRGKLRLTWAGEVFCKDARRLLALFDDARNYAKRTAAGGRRIRIGIADSLAQPRLTRLLAMCREQEPLTSIGITEMMAGELLGGLNRDLIDVGITVDGEEVEGIVREPVWSERLVVVLPRQHPLLSYDKLPLEEVLRHPLIVCHPEKCAGGYKLFRQMLKESGQTLPTVAEYISGHEPMMLLVAAGYGLGFGLESQAALYAHHDIVIRPLTEEVLSASTYIVTNDLPHSPELQRFIERARQIGGKPRPKDDGAAKPAG</sequence>
<dbReference type="InterPro" id="IPR000847">
    <property type="entry name" value="LysR_HTH_N"/>
</dbReference>
<keyword evidence="4" id="KW-0804">Transcription</keyword>
<evidence type="ECO:0000256" key="4">
    <source>
        <dbReference type="ARBA" id="ARBA00023163"/>
    </source>
</evidence>
<proteinExistence type="inferred from homology"/>
<dbReference type="SUPFAM" id="SSF46785">
    <property type="entry name" value="Winged helix' DNA-binding domain"/>
    <property type="match status" value="1"/>
</dbReference>
<keyword evidence="7" id="KW-1185">Reference proteome</keyword>
<dbReference type="Pfam" id="PF00126">
    <property type="entry name" value="HTH_1"/>
    <property type="match status" value="1"/>
</dbReference>
<reference evidence="7" key="1">
    <citation type="journal article" date="2019" name="Int. J. Syst. Evol. Microbiol.">
        <title>The Global Catalogue of Microorganisms (GCM) 10K type strain sequencing project: providing services to taxonomists for standard genome sequencing and annotation.</title>
        <authorList>
            <consortium name="The Broad Institute Genomics Platform"/>
            <consortium name="The Broad Institute Genome Sequencing Center for Infectious Disease"/>
            <person name="Wu L."/>
            <person name="Ma J."/>
        </authorList>
    </citation>
    <scope>NUCLEOTIDE SEQUENCE [LARGE SCALE GENOMIC DNA]</scope>
    <source>
        <strain evidence="7">KCTC 52677</strain>
    </source>
</reference>
<dbReference type="EMBL" id="JBHRSP010000049">
    <property type="protein sequence ID" value="MFC3076136.1"/>
    <property type="molecule type" value="Genomic_DNA"/>
</dbReference>
<dbReference type="Gene3D" id="3.40.190.10">
    <property type="entry name" value="Periplasmic binding protein-like II"/>
    <property type="match status" value="2"/>
</dbReference>
<dbReference type="Gene3D" id="1.10.10.10">
    <property type="entry name" value="Winged helix-like DNA-binding domain superfamily/Winged helix DNA-binding domain"/>
    <property type="match status" value="1"/>
</dbReference>
<keyword evidence="2" id="KW-0805">Transcription regulation</keyword>
<name>A0ABV7DMD3_9HYPH</name>
<dbReference type="PANTHER" id="PTHR30346:SF0">
    <property type="entry name" value="HCA OPERON TRANSCRIPTIONAL ACTIVATOR HCAR"/>
    <property type="match status" value="1"/>
</dbReference>
<evidence type="ECO:0000313" key="7">
    <source>
        <dbReference type="Proteomes" id="UP001595377"/>
    </source>
</evidence>
<accession>A0ABV7DMD3</accession>
<dbReference type="SUPFAM" id="SSF53850">
    <property type="entry name" value="Periplasmic binding protein-like II"/>
    <property type="match status" value="1"/>
</dbReference>
<dbReference type="PANTHER" id="PTHR30346">
    <property type="entry name" value="TRANSCRIPTIONAL DUAL REGULATOR HCAR-RELATED"/>
    <property type="match status" value="1"/>
</dbReference>
<comment type="similarity">
    <text evidence="1">Belongs to the LysR transcriptional regulatory family.</text>
</comment>
<dbReference type="CDD" id="cd08414">
    <property type="entry name" value="PBP2_LTTR_aromatics_like"/>
    <property type="match status" value="1"/>
</dbReference>
<dbReference type="InterPro" id="IPR036388">
    <property type="entry name" value="WH-like_DNA-bd_sf"/>
</dbReference>